<reference evidence="1 2" key="1">
    <citation type="submission" date="2015-09" db="EMBL/GenBank/DDBJ databases">
        <title>A metagenomics-based metabolic model of nitrate-dependent anaerobic oxidation of methane by Methanoperedens-like archaea.</title>
        <authorList>
            <person name="Arshad A."/>
            <person name="Speth D.R."/>
            <person name="De Graaf R.M."/>
            <person name="Op Den Camp H.J."/>
            <person name="Jetten M.S."/>
            <person name="Welte C.U."/>
        </authorList>
    </citation>
    <scope>NUCLEOTIDE SEQUENCE [LARGE SCALE GENOMIC DNA]</scope>
</reference>
<proteinExistence type="predicted"/>
<dbReference type="EMBL" id="LKCM01000513">
    <property type="protein sequence ID" value="KPQ40881.1"/>
    <property type="molecule type" value="Genomic_DNA"/>
</dbReference>
<dbReference type="AlphaFoldDB" id="A0A0P8C2Y5"/>
<organism evidence="1 2">
    <name type="scientific">Candidatus Methanoperedens nitratireducens</name>
    <dbReference type="NCBI Taxonomy" id="1392998"/>
    <lineage>
        <taxon>Archaea</taxon>
        <taxon>Methanobacteriati</taxon>
        <taxon>Methanobacteriota</taxon>
        <taxon>Stenosarchaea group</taxon>
        <taxon>Methanomicrobia</taxon>
        <taxon>Methanosarcinales</taxon>
        <taxon>ANME-2 cluster</taxon>
        <taxon>Candidatus Methanoperedentaceae</taxon>
        <taxon>Candidatus Methanoperedens</taxon>
    </lineage>
</organism>
<gene>
    <name evidence="1" type="ORF">MPEBLZ_04573</name>
</gene>
<name>A0A0P8C2Y5_9EURY</name>
<protein>
    <submittedName>
        <fullName evidence="1">Uncharacterized protein</fullName>
    </submittedName>
</protein>
<comment type="caution">
    <text evidence="1">The sequence shown here is derived from an EMBL/GenBank/DDBJ whole genome shotgun (WGS) entry which is preliminary data.</text>
</comment>
<evidence type="ECO:0000313" key="2">
    <source>
        <dbReference type="Proteomes" id="UP000050360"/>
    </source>
</evidence>
<dbReference type="Proteomes" id="UP000050360">
    <property type="component" value="Unassembled WGS sequence"/>
</dbReference>
<evidence type="ECO:0000313" key="1">
    <source>
        <dbReference type="EMBL" id="KPQ40881.1"/>
    </source>
</evidence>
<sequence length="37" mass="4092">MIEIDYGFLVSVKLSVVNIIISSKSYMVAILKVAISF</sequence>
<accession>A0A0P8C2Y5</accession>